<dbReference type="InterPro" id="IPR029058">
    <property type="entry name" value="AB_hydrolase_fold"/>
</dbReference>
<gene>
    <name evidence="2" type="ORF">DHV22_04905</name>
</gene>
<dbReference type="PANTHER" id="PTHR43798">
    <property type="entry name" value="MONOACYLGLYCEROL LIPASE"/>
    <property type="match status" value="1"/>
</dbReference>
<dbReference type="InterPro" id="IPR000073">
    <property type="entry name" value="AB_hydrolase_1"/>
</dbReference>
<evidence type="ECO:0000259" key="1">
    <source>
        <dbReference type="Pfam" id="PF00561"/>
    </source>
</evidence>
<protein>
    <recommendedName>
        <fullName evidence="1">AB hydrolase-1 domain-containing protein</fullName>
    </recommendedName>
</protein>
<evidence type="ECO:0000313" key="2">
    <source>
        <dbReference type="EMBL" id="HCY80978.1"/>
    </source>
</evidence>
<feature type="domain" description="AB hydrolase-1" evidence="1">
    <location>
        <begin position="45"/>
        <end position="144"/>
    </location>
</feature>
<accession>A0A3D6BPP2</accession>
<comment type="caution">
    <text evidence="2">The sequence shown here is derived from an EMBL/GenBank/DDBJ whole genome shotgun (WGS) entry which is preliminary data.</text>
</comment>
<dbReference type="InterPro" id="IPR050266">
    <property type="entry name" value="AB_hydrolase_sf"/>
</dbReference>
<sequence>MMKITSFFAAVLFCLYPLEHRQGHKVSDSLIQKNVMNTKPEDNRPNILFIHGFPMSKRIWKSQIAVLKKSFNCYAIDLPGYGDNDFKNDFEHSTDSYADYVDGFMSENGIEKANIIGMSMGGSIALNLTRRYPERVQSLTIIHTSAIPDTEAEKLNRD</sequence>
<dbReference type="Gene3D" id="3.40.50.1820">
    <property type="entry name" value="alpha/beta hydrolase"/>
    <property type="match status" value="1"/>
</dbReference>
<evidence type="ECO:0000313" key="3">
    <source>
        <dbReference type="Proteomes" id="UP000263268"/>
    </source>
</evidence>
<dbReference type="SUPFAM" id="SSF53474">
    <property type="entry name" value="alpha/beta-Hydrolases"/>
    <property type="match status" value="1"/>
</dbReference>
<name>A0A3D6BPP2_9FLAO</name>
<dbReference type="PRINTS" id="PR00111">
    <property type="entry name" value="ABHYDROLASE"/>
</dbReference>
<dbReference type="Proteomes" id="UP000263268">
    <property type="component" value="Unassembled WGS sequence"/>
</dbReference>
<reference evidence="2 3" key="1">
    <citation type="journal article" date="2018" name="Nat. Biotechnol.">
        <title>A standardized bacterial taxonomy based on genome phylogeny substantially revises the tree of life.</title>
        <authorList>
            <person name="Parks D.H."/>
            <person name="Chuvochina M."/>
            <person name="Waite D.W."/>
            <person name="Rinke C."/>
            <person name="Skarshewski A."/>
            <person name="Chaumeil P.A."/>
            <person name="Hugenholtz P."/>
        </authorList>
    </citation>
    <scope>NUCLEOTIDE SEQUENCE [LARGE SCALE GENOMIC DNA]</scope>
    <source>
        <strain evidence="2">UBA10227</strain>
    </source>
</reference>
<dbReference type="Pfam" id="PF00561">
    <property type="entry name" value="Abhydrolase_1"/>
    <property type="match status" value="1"/>
</dbReference>
<proteinExistence type="predicted"/>
<dbReference type="AlphaFoldDB" id="A0A3D6BPP2"/>
<dbReference type="EMBL" id="DPRK01000085">
    <property type="protein sequence ID" value="HCY80978.1"/>
    <property type="molecule type" value="Genomic_DNA"/>
</dbReference>
<organism evidence="2 3">
    <name type="scientific">Xanthomarina gelatinilytica</name>
    <dbReference type="NCBI Taxonomy" id="1137281"/>
    <lineage>
        <taxon>Bacteria</taxon>
        <taxon>Pseudomonadati</taxon>
        <taxon>Bacteroidota</taxon>
        <taxon>Flavobacteriia</taxon>
        <taxon>Flavobacteriales</taxon>
        <taxon>Flavobacteriaceae</taxon>
        <taxon>Xanthomarina</taxon>
    </lineage>
</organism>
<feature type="non-terminal residue" evidence="2">
    <location>
        <position position="158"/>
    </location>
</feature>